<dbReference type="Gene3D" id="3.40.50.300">
    <property type="entry name" value="P-loop containing nucleotide triphosphate hydrolases"/>
    <property type="match status" value="1"/>
</dbReference>
<evidence type="ECO:0000256" key="1">
    <source>
        <dbReference type="ARBA" id="ARBA00006270"/>
    </source>
</evidence>
<dbReference type="PANTHER" id="PTHR47981:SF20">
    <property type="entry name" value="RAS-RELATED PROTEIN RAB-7A"/>
    <property type="match status" value="1"/>
</dbReference>
<dbReference type="PROSITE" id="PS51420">
    <property type="entry name" value="RHO"/>
    <property type="match status" value="1"/>
</dbReference>
<dbReference type="GO" id="GO:0003924">
    <property type="term" value="F:GTPase activity"/>
    <property type="evidence" value="ECO:0007669"/>
    <property type="project" value="InterPro"/>
</dbReference>
<evidence type="ECO:0000256" key="2">
    <source>
        <dbReference type="ARBA" id="ARBA00022741"/>
    </source>
</evidence>
<dbReference type="InParanoid" id="A0A0Q9WYN4"/>
<evidence type="ECO:0008006" key="6">
    <source>
        <dbReference type="Google" id="ProtNLM"/>
    </source>
</evidence>
<sequence length="211" mass="23930">MFEISVNKIMPDRIHKIVVLGDSCVGKTTLIQSYANERYTSSCQATIGVDLVMKNVNLNGRIISVQIWDTAGMERFQSIAANMYRDSDCCVLVYDVTSPDSFTNLDMWHTDFLKSISPIDTTRFPFVMIGNKADLNDYNVSAEEVRQWCKLNNNIPHFEISAKDSRHVEDAFRIASKLAMDYAQERGLSEADFPTTLEMDGLNQKKKCCCI</sequence>
<reference evidence="4 5" key="1">
    <citation type="journal article" date="2007" name="Nature">
        <title>Evolution of genes and genomes on the Drosophila phylogeny.</title>
        <authorList>
            <consortium name="Drosophila 12 Genomes Consortium"/>
            <person name="Clark A.G."/>
            <person name="Eisen M.B."/>
            <person name="Smith D.R."/>
            <person name="Bergman C.M."/>
            <person name="Oliver B."/>
            <person name="Markow T.A."/>
            <person name="Kaufman T.C."/>
            <person name="Kellis M."/>
            <person name="Gelbart W."/>
            <person name="Iyer V.N."/>
            <person name="Pollard D.A."/>
            <person name="Sackton T.B."/>
            <person name="Larracuente A.M."/>
            <person name="Singh N.D."/>
            <person name="Abad J.P."/>
            <person name="Abt D.N."/>
            <person name="Adryan B."/>
            <person name="Aguade M."/>
            <person name="Akashi H."/>
            <person name="Anderson W.W."/>
            <person name="Aquadro C.F."/>
            <person name="Ardell D.H."/>
            <person name="Arguello R."/>
            <person name="Artieri C.G."/>
            <person name="Barbash D.A."/>
            <person name="Barker D."/>
            <person name="Barsanti P."/>
            <person name="Batterham P."/>
            <person name="Batzoglou S."/>
            <person name="Begun D."/>
            <person name="Bhutkar A."/>
            <person name="Blanco E."/>
            <person name="Bosak S.A."/>
            <person name="Bradley R.K."/>
            <person name="Brand A.D."/>
            <person name="Brent M.R."/>
            <person name="Brooks A.N."/>
            <person name="Brown R.H."/>
            <person name="Butlin R.K."/>
            <person name="Caggese C."/>
            <person name="Calvi B.R."/>
            <person name="Bernardo de Carvalho A."/>
            <person name="Caspi A."/>
            <person name="Castrezana S."/>
            <person name="Celniker S.E."/>
            <person name="Chang J.L."/>
            <person name="Chapple C."/>
            <person name="Chatterji S."/>
            <person name="Chinwalla A."/>
            <person name="Civetta A."/>
            <person name="Clifton S.W."/>
            <person name="Comeron J.M."/>
            <person name="Costello J.C."/>
            <person name="Coyne J.A."/>
            <person name="Daub J."/>
            <person name="David R.G."/>
            <person name="Delcher A.L."/>
            <person name="Delehaunty K."/>
            <person name="Do C.B."/>
            <person name="Ebling H."/>
            <person name="Edwards K."/>
            <person name="Eickbush T."/>
            <person name="Evans J.D."/>
            <person name="Filipski A."/>
            <person name="Findeiss S."/>
            <person name="Freyhult E."/>
            <person name="Fulton L."/>
            <person name="Fulton R."/>
            <person name="Garcia A.C."/>
            <person name="Gardiner A."/>
            <person name="Garfield D.A."/>
            <person name="Garvin B.E."/>
            <person name="Gibson G."/>
            <person name="Gilbert D."/>
            <person name="Gnerre S."/>
            <person name="Godfrey J."/>
            <person name="Good R."/>
            <person name="Gotea V."/>
            <person name="Gravely B."/>
            <person name="Greenberg A.J."/>
            <person name="Griffiths-Jones S."/>
            <person name="Gross S."/>
            <person name="Guigo R."/>
            <person name="Gustafson E.A."/>
            <person name="Haerty W."/>
            <person name="Hahn M.W."/>
            <person name="Halligan D.L."/>
            <person name="Halpern A.L."/>
            <person name="Halter G.M."/>
            <person name="Han M.V."/>
            <person name="Heger A."/>
            <person name="Hillier L."/>
            <person name="Hinrichs A.S."/>
            <person name="Holmes I."/>
            <person name="Hoskins R.A."/>
            <person name="Hubisz M.J."/>
            <person name="Hultmark D."/>
            <person name="Huntley M.A."/>
            <person name="Jaffe D.B."/>
            <person name="Jagadeeshan S."/>
            <person name="Jeck W.R."/>
            <person name="Johnson J."/>
            <person name="Jones C.D."/>
            <person name="Jordan W.C."/>
            <person name="Karpen G.H."/>
            <person name="Kataoka E."/>
            <person name="Keightley P.D."/>
            <person name="Kheradpour P."/>
            <person name="Kirkness E.F."/>
            <person name="Koerich L.B."/>
            <person name="Kristiansen K."/>
            <person name="Kudrna D."/>
            <person name="Kulathinal R.J."/>
            <person name="Kumar S."/>
            <person name="Kwok R."/>
            <person name="Lander E."/>
            <person name="Langley C.H."/>
            <person name="Lapoint R."/>
            <person name="Lazzaro B.P."/>
            <person name="Lee S.J."/>
            <person name="Levesque L."/>
            <person name="Li R."/>
            <person name="Lin C.F."/>
            <person name="Lin M.F."/>
            <person name="Lindblad-Toh K."/>
            <person name="Llopart A."/>
            <person name="Long M."/>
            <person name="Low L."/>
            <person name="Lozovsky E."/>
            <person name="Lu J."/>
            <person name="Luo M."/>
            <person name="Machado C.A."/>
            <person name="Makalowski W."/>
            <person name="Marzo M."/>
            <person name="Matsuda M."/>
            <person name="Matzkin L."/>
            <person name="McAllister B."/>
            <person name="McBride C.S."/>
            <person name="McKernan B."/>
            <person name="McKernan K."/>
            <person name="Mendez-Lago M."/>
            <person name="Minx P."/>
            <person name="Mollenhauer M.U."/>
            <person name="Montooth K."/>
            <person name="Mount S.M."/>
            <person name="Mu X."/>
            <person name="Myers E."/>
            <person name="Negre B."/>
            <person name="Newfeld S."/>
            <person name="Nielsen R."/>
            <person name="Noor M.A."/>
            <person name="O'Grady P."/>
            <person name="Pachter L."/>
            <person name="Papaceit M."/>
            <person name="Parisi M.J."/>
            <person name="Parisi M."/>
            <person name="Parts L."/>
            <person name="Pedersen J.S."/>
            <person name="Pesole G."/>
            <person name="Phillippy A.M."/>
            <person name="Ponting C.P."/>
            <person name="Pop M."/>
            <person name="Porcelli D."/>
            <person name="Powell J.R."/>
            <person name="Prohaska S."/>
            <person name="Pruitt K."/>
            <person name="Puig M."/>
            <person name="Quesneville H."/>
            <person name="Ram K.R."/>
            <person name="Rand D."/>
            <person name="Rasmussen M.D."/>
            <person name="Reed L.K."/>
            <person name="Reenan R."/>
            <person name="Reily A."/>
            <person name="Remington K.A."/>
            <person name="Rieger T.T."/>
            <person name="Ritchie M.G."/>
            <person name="Robin C."/>
            <person name="Rogers Y.H."/>
            <person name="Rohde C."/>
            <person name="Rozas J."/>
            <person name="Rubenfield M.J."/>
            <person name="Ruiz A."/>
            <person name="Russo S."/>
            <person name="Salzberg S.L."/>
            <person name="Sanchez-Gracia A."/>
            <person name="Saranga D.J."/>
            <person name="Sato H."/>
            <person name="Schaeffer S.W."/>
            <person name="Schatz M.C."/>
            <person name="Schlenke T."/>
            <person name="Schwartz R."/>
            <person name="Segarra C."/>
            <person name="Singh R.S."/>
            <person name="Sirot L."/>
            <person name="Sirota M."/>
            <person name="Sisneros N.B."/>
            <person name="Smith C.D."/>
            <person name="Smith T.F."/>
            <person name="Spieth J."/>
            <person name="Stage D.E."/>
            <person name="Stark A."/>
            <person name="Stephan W."/>
            <person name="Strausberg R.L."/>
            <person name="Strempel S."/>
            <person name="Sturgill D."/>
            <person name="Sutton G."/>
            <person name="Sutton G.G."/>
            <person name="Tao W."/>
            <person name="Teichmann S."/>
            <person name="Tobari Y.N."/>
            <person name="Tomimura Y."/>
            <person name="Tsolas J.M."/>
            <person name="Valente V.L."/>
            <person name="Venter E."/>
            <person name="Venter J.C."/>
            <person name="Vicario S."/>
            <person name="Vieira F.G."/>
            <person name="Vilella A.J."/>
            <person name="Villasante A."/>
            <person name="Walenz B."/>
            <person name="Wang J."/>
            <person name="Wasserman M."/>
            <person name="Watts T."/>
            <person name="Wilson D."/>
            <person name="Wilson R.K."/>
            <person name="Wing R.A."/>
            <person name="Wolfner M.F."/>
            <person name="Wong A."/>
            <person name="Wong G.K."/>
            <person name="Wu C.I."/>
            <person name="Wu G."/>
            <person name="Yamamoto D."/>
            <person name="Yang H.P."/>
            <person name="Yang S.P."/>
            <person name="Yorke J.A."/>
            <person name="Yoshida K."/>
            <person name="Zdobnov E."/>
            <person name="Zhang P."/>
            <person name="Zhang Y."/>
            <person name="Zimin A.V."/>
            <person name="Baldwin J."/>
            <person name="Abdouelleil A."/>
            <person name="Abdulkadir J."/>
            <person name="Abebe A."/>
            <person name="Abera B."/>
            <person name="Abreu J."/>
            <person name="Acer S.C."/>
            <person name="Aftuck L."/>
            <person name="Alexander A."/>
            <person name="An P."/>
            <person name="Anderson E."/>
            <person name="Anderson S."/>
            <person name="Arachi H."/>
            <person name="Azer M."/>
            <person name="Bachantsang P."/>
            <person name="Barry A."/>
            <person name="Bayul T."/>
            <person name="Berlin A."/>
            <person name="Bessette D."/>
            <person name="Bloom T."/>
            <person name="Blye J."/>
            <person name="Boguslavskiy L."/>
            <person name="Bonnet C."/>
            <person name="Boukhgalter B."/>
            <person name="Bourzgui I."/>
            <person name="Brown A."/>
            <person name="Cahill P."/>
            <person name="Channer S."/>
            <person name="Cheshatsang Y."/>
            <person name="Chuda L."/>
            <person name="Citroen M."/>
            <person name="Collymore A."/>
            <person name="Cooke P."/>
            <person name="Costello M."/>
            <person name="D'Aco K."/>
            <person name="Daza R."/>
            <person name="De Haan G."/>
            <person name="DeGray S."/>
            <person name="DeMaso C."/>
            <person name="Dhargay N."/>
            <person name="Dooley K."/>
            <person name="Dooley E."/>
            <person name="Doricent M."/>
            <person name="Dorje P."/>
            <person name="Dorjee K."/>
            <person name="Dupes A."/>
            <person name="Elong R."/>
            <person name="Falk J."/>
            <person name="Farina A."/>
            <person name="Faro S."/>
            <person name="Ferguson D."/>
            <person name="Fisher S."/>
            <person name="Foley C.D."/>
            <person name="Franke A."/>
            <person name="Friedrich D."/>
            <person name="Gadbois L."/>
            <person name="Gearin G."/>
            <person name="Gearin C.R."/>
            <person name="Giannoukos G."/>
            <person name="Goode T."/>
            <person name="Graham J."/>
            <person name="Grandbois E."/>
            <person name="Grewal S."/>
            <person name="Gyaltsen K."/>
            <person name="Hafez N."/>
            <person name="Hagos B."/>
            <person name="Hall J."/>
            <person name="Henson C."/>
            <person name="Hollinger A."/>
            <person name="Honan T."/>
            <person name="Huard M.D."/>
            <person name="Hughes L."/>
            <person name="Hurhula B."/>
            <person name="Husby M.E."/>
            <person name="Kamat A."/>
            <person name="Kanga B."/>
            <person name="Kashin S."/>
            <person name="Khazanovich D."/>
            <person name="Kisner P."/>
            <person name="Lance K."/>
            <person name="Lara M."/>
            <person name="Lee W."/>
            <person name="Lennon N."/>
            <person name="Letendre F."/>
            <person name="LeVine R."/>
            <person name="Lipovsky A."/>
            <person name="Liu X."/>
            <person name="Liu J."/>
            <person name="Liu S."/>
            <person name="Lokyitsang T."/>
            <person name="Lokyitsang Y."/>
            <person name="Lubonja R."/>
            <person name="Lui A."/>
            <person name="MacDonald P."/>
            <person name="Magnisalis V."/>
            <person name="Maru K."/>
            <person name="Matthews C."/>
            <person name="McCusker W."/>
            <person name="McDonough S."/>
            <person name="Mehta T."/>
            <person name="Meldrim J."/>
            <person name="Meneus L."/>
            <person name="Mihai O."/>
            <person name="Mihalev A."/>
            <person name="Mihova T."/>
            <person name="Mittelman R."/>
            <person name="Mlenga V."/>
            <person name="Montmayeur A."/>
            <person name="Mulrain L."/>
            <person name="Navidi A."/>
            <person name="Naylor J."/>
            <person name="Negash T."/>
            <person name="Nguyen T."/>
            <person name="Nguyen N."/>
            <person name="Nicol R."/>
            <person name="Norbu C."/>
            <person name="Norbu N."/>
            <person name="Novod N."/>
            <person name="O'Neill B."/>
            <person name="Osman S."/>
            <person name="Markiewicz E."/>
            <person name="Oyono O.L."/>
            <person name="Patti C."/>
            <person name="Phunkhang P."/>
            <person name="Pierre F."/>
            <person name="Priest M."/>
            <person name="Raghuraman S."/>
            <person name="Rege F."/>
            <person name="Reyes R."/>
            <person name="Rise C."/>
            <person name="Rogov P."/>
            <person name="Ross K."/>
            <person name="Ryan E."/>
            <person name="Settipalli S."/>
            <person name="Shea T."/>
            <person name="Sherpa N."/>
            <person name="Shi L."/>
            <person name="Shih D."/>
            <person name="Sparrow T."/>
            <person name="Spaulding J."/>
            <person name="Stalker J."/>
            <person name="Stange-Thomann N."/>
            <person name="Stavropoulos S."/>
            <person name="Stone C."/>
            <person name="Strader C."/>
            <person name="Tesfaye S."/>
            <person name="Thomson T."/>
            <person name="Thoulutsang Y."/>
            <person name="Thoulutsang D."/>
            <person name="Topham K."/>
            <person name="Topping I."/>
            <person name="Tsamla T."/>
            <person name="Vassiliev H."/>
            <person name="Vo A."/>
            <person name="Wangchuk T."/>
            <person name="Wangdi T."/>
            <person name="Weiand M."/>
            <person name="Wilkinson J."/>
            <person name="Wilson A."/>
            <person name="Yadav S."/>
            <person name="Young G."/>
            <person name="Yu Q."/>
            <person name="Zembek L."/>
            <person name="Zhong D."/>
            <person name="Zimmer A."/>
            <person name="Zwirko Z."/>
            <person name="Jaffe D.B."/>
            <person name="Alvarez P."/>
            <person name="Brockman W."/>
            <person name="Butler J."/>
            <person name="Chin C."/>
            <person name="Gnerre S."/>
            <person name="Grabherr M."/>
            <person name="Kleber M."/>
            <person name="Mauceli E."/>
            <person name="MacCallum I."/>
        </authorList>
    </citation>
    <scope>NUCLEOTIDE SEQUENCE [LARGE SCALE GENOMIC DNA]</scope>
    <source>
        <strain evidence="5">Tucson 15081-1352.22</strain>
    </source>
</reference>
<keyword evidence="5" id="KW-1185">Reference proteome</keyword>
<dbReference type="Proteomes" id="UP000009192">
    <property type="component" value="Unassembled WGS sequence"/>
</dbReference>
<keyword evidence="2" id="KW-0547">Nucleotide-binding</keyword>
<dbReference type="SMART" id="SM00176">
    <property type="entry name" value="RAN"/>
    <property type="match status" value="1"/>
</dbReference>
<dbReference type="NCBIfam" id="TIGR00231">
    <property type="entry name" value="small_GTP"/>
    <property type="match status" value="1"/>
</dbReference>
<proteinExistence type="inferred from homology"/>
<evidence type="ECO:0000313" key="4">
    <source>
        <dbReference type="EMBL" id="KRG00925.1"/>
    </source>
</evidence>
<dbReference type="OrthoDB" id="245989at2759"/>
<dbReference type="SMR" id="A0A0Q9WYN4"/>
<comment type="similarity">
    <text evidence="1">Belongs to the small GTPase superfamily. Rab family.</text>
</comment>
<dbReference type="PROSITE" id="PS51419">
    <property type="entry name" value="RAB"/>
    <property type="match status" value="1"/>
</dbReference>
<dbReference type="GO" id="GO:0005764">
    <property type="term" value="C:lysosome"/>
    <property type="evidence" value="ECO:0007669"/>
    <property type="project" value="TreeGrafter"/>
</dbReference>
<dbReference type="Pfam" id="PF00071">
    <property type="entry name" value="Ras"/>
    <property type="match status" value="1"/>
</dbReference>
<dbReference type="PROSITE" id="PS51421">
    <property type="entry name" value="RAS"/>
    <property type="match status" value="1"/>
</dbReference>
<dbReference type="SUPFAM" id="SSF52540">
    <property type="entry name" value="P-loop containing nucleoside triphosphate hydrolases"/>
    <property type="match status" value="1"/>
</dbReference>
<dbReference type="InterPro" id="IPR001806">
    <property type="entry name" value="Small_GTPase"/>
</dbReference>
<dbReference type="SMART" id="SM00174">
    <property type="entry name" value="RHO"/>
    <property type="match status" value="1"/>
</dbReference>
<organism evidence="4 5">
    <name type="scientific">Drosophila mojavensis</name>
    <name type="common">Fruit fly</name>
    <dbReference type="NCBI Taxonomy" id="7230"/>
    <lineage>
        <taxon>Eukaryota</taxon>
        <taxon>Metazoa</taxon>
        <taxon>Ecdysozoa</taxon>
        <taxon>Arthropoda</taxon>
        <taxon>Hexapoda</taxon>
        <taxon>Insecta</taxon>
        <taxon>Pterygota</taxon>
        <taxon>Neoptera</taxon>
        <taxon>Endopterygota</taxon>
        <taxon>Diptera</taxon>
        <taxon>Brachycera</taxon>
        <taxon>Muscomorpha</taxon>
        <taxon>Ephydroidea</taxon>
        <taxon>Drosophilidae</taxon>
        <taxon>Drosophila</taxon>
    </lineage>
</organism>
<dbReference type="GO" id="GO:0005525">
    <property type="term" value="F:GTP binding"/>
    <property type="evidence" value="ECO:0007669"/>
    <property type="project" value="UniProtKB-KW"/>
</dbReference>
<dbReference type="GO" id="GO:0045335">
    <property type="term" value="C:phagocytic vesicle"/>
    <property type="evidence" value="ECO:0007669"/>
    <property type="project" value="TreeGrafter"/>
</dbReference>
<dbReference type="GO" id="GO:0090385">
    <property type="term" value="P:phagosome-lysosome fusion"/>
    <property type="evidence" value="ECO:0007669"/>
    <property type="project" value="TreeGrafter"/>
</dbReference>
<dbReference type="SMART" id="SM00173">
    <property type="entry name" value="RAS"/>
    <property type="match status" value="1"/>
</dbReference>
<keyword evidence="3" id="KW-0342">GTP-binding</keyword>
<dbReference type="PANTHER" id="PTHR47981">
    <property type="entry name" value="RAB FAMILY"/>
    <property type="match status" value="1"/>
</dbReference>
<dbReference type="InterPro" id="IPR027417">
    <property type="entry name" value="P-loop_NTPase"/>
</dbReference>
<protein>
    <recommendedName>
        <fullName evidence="6">CG5915-PA</fullName>
    </recommendedName>
</protein>
<evidence type="ECO:0000256" key="3">
    <source>
        <dbReference type="ARBA" id="ARBA00023134"/>
    </source>
</evidence>
<dbReference type="FunFam" id="3.40.50.300:FF:001329">
    <property type="entry name" value="Small GTP-binding protein, putative"/>
    <property type="match status" value="1"/>
</dbReference>
<dbReference type="PRINTS" id="PR00449">
    <property type="entry name" value="RASTRNSFRMNG"/>
</dbReference>
<evidence type="ECO:0000313" key="5">
    <source>
        <dbReference type="Proteomes" id="UP000009192"/>
    </source>
</evidence>
<gene>
    <name evidence="4" type="primary">Dmoj\GI25806</name>
    <name evidence="4" type="ORF">Dmoj_GI25806</name>
</gene>
<accession>A0A0Q9WYN4</accession>
<name>A0A0Q9WYN4_DROMO</name>
<dbReference type="AlphaFoldDB" id="A0A0Q9WYN4"/>
<dbReference type="KEGG" id="dmo:Dmoj_GI25806"/>
<dbReference type="GO" id="GO:0005770">
    <property type="term" value="C:late endosome"/>
    <property type="evidence" value="ECO:0007669"/>
    <property type="project" value="TreeGrafter"/>
</dbReference>
<dbReference type="SMART" id="SM00175">
    <property type="entry name" value="RAB"/>
    <property type="match status" value="1"/>
</dbReference>
<dbReference type="EMBL" id="CH933806">
    <property type="protein sequence ID" value="KRG00925.1"/>
    <property type="molecule type" value="Genomic_DNA"/>
</dbReference>
<dbReference type="InterPro" id="IPR005225">
    <property type="entry name" value="Small_GTP-bd"/>
</dbReference>